<name>A0ABR2GRN3_9EUKA</name>
<keyword evidence="1" id="KW-0378">Hydrolase</keyword>
<accession>A0ABR2GRN3</accession>
<evidence type="ECO:0000313" key="4">
    <source>
        <dbReference type="Proteomes" id="UP001470230"/>
    </source>
</evidence>
<dbReference type="Pfam" id="PF00149">
    <property type="entry name" value="Metallophos"/>
    <property type="match status" value="1"/>
</dbReference>
<gene>
    <name evidence="3" type="ORF">M9Y10_037522</name>
</gene>
<dbReference type="EMBL" id="JAPFFF010000064">
    <property type="protein sequence ID" value="KAK8836588.1"/>
    <property type="molecule type" value="Genomic_DNA"/>
</dbReference>
<proteinExistence type="inferred from homology"/>
<evidence type="ECO:0000256" key="1">
    <source>
        <dbReference type="RuleBase" id="RU004273"/>
    </source>
</evidence>
<dbReference type="Proteomes" id="UP001470230">
    <property type="component" value="Unassembled WGS sequence"/>
</dbReference>
<dbReference type="InterPro" id="IPR004843">
    <property type="entry name" value="Calcineurin-like_PHP"/>
</dbReference>
<dbReference type="SMART" id="SM00156">
    <property type="entry name" value="PP2Ac"/>
    <property type="match status" value="1"/>
</dbReference>
<dbReference type="CDD" id="cd00144">
    <property type="entry name" value="MPP_PPP_family"/>
    <property type="match status" value="1"/>
</dbReference>
<sequence length="457" mass="52276">MQKSASYILSAYSFLFNDSLDQLLNVGYQKVDGNPIPSFDENILIDLCSEAQQIFEKENNVLELEGDFIIVGDIHGSLHDLLRILKFIQEKHSKVIFLGDYIDRGCFSLECITILFAMKVMNPDSFYLIRGNHEFEQLCRLYGFRNEIINYHDPQKTETSDDDKIPKIKKSQSLIIDDLNTENDILLEDQYTNYCDMFRYKYTEKLYYSFIKAFSYLPISAILNKTTFCIHGGLSPKLDHIDDLNKKIPKPIITFETNDLLSDVVWSDPSYSLNAAYEENPQGRGCLFNIESALNFLKNNSLVRMIRAHQCVMKGSLQNFNGKCITVFSASSYDTCMGNSSAVLELFQCDDTIKVTTFEPLCRLQKSDAFYYKVESLTSKSKTCFSLLHPNLCSNFPSQKFDLLLAPKYHNSKSATLIVPKFTTNPRKSCAILKNPLSIISANALKNFVNENKYHNV</sequence>
<dbReference type="InterPro" id="IPR050341">
    <property type="entry name" value="PP1_catalytic_subunit"/>
</dbReference>
<dbReference type="InterPro" id="IPR029052">
    <property type="entry name" value="Metallo-depent_PP-like"/>
</dbReference>
<dbReference type="PROSITE" id="PS00125">
    <property type="entry name" value="SER_THR_PHOSPHATASE"/>
    <property type="match status" value="1"/>
</dbReference>
<comment type="catalytic activity">
    <reaction evidence="1">
        <text>O-phospho-L-threonyl-[protein] + H2O = L-threonyl-[protein] + phosphate</text>
        <dbReference type="Rhea" id="RHEA:47004"/>
        <dbReference type="Rhea" id="RHEA-COMP:11060"/>
        <dbReference type="Rhea" id="RHEA-COMP:11605"/>
        <dbReference type="ChEBI" id="CHEBI:15377"/>
        <dbReference type="ChEBI" id="CHEBI:30013"/>
        <dbReference type="ChEBI" id="CHEBI:43474"/>
        <dbReference type="ChEBI" id="CHEBI:61977"/>
        <dbReference type="EC" id="3.1.3.16"/>
    </reaction>
</comment>
<protein>
    <recommendedName>
        <fullName evidence="1">Serine/threonine-protein phosphatase</fullName>
        <ecNumber evidence="1">3.1.3.16</ecNumber>
    </recommendedName>
</protein>
<evidence type="ECO:0000259" key="2">
    <source>
        <dbReference type="PROSITE" id="PS00125"/>
    </source>
</evidence>
<comment type="similarity">
    <text evidence="1">Belongs to the PPP phosphatase family.</text>
</comment>
<keyword evidence="4" id="KW-1185">Reference proteome</keyword>
<reference evidence="3 4" key="1">
    <citation type="submission" date="2024-04" db="EMBL/GenBank/DDBJ databases">
        <title>Tritrichomonas musculus Genome.</title>
        <authorList>
            <person name="Alves-Ferreira E."/>
            <person name="Grigg M."/>
            <person name="Lorenzi H."/>
            <person name="Galac M."/>
        </authorList>
    </citation>
    <scope>NUCLEOTIDE SEQUENCE [LARGE SCALE GENOMIC DNA]</scope>
    <source>
        <strain evidence="3 4">EAF2021</strain>
    </source>
</reference>
<dbReference type="SUPFAM" id="SSF56300">
    <property type="entry name" value="Metallo-dependent phosphatases"/>
    <property type="match status" value="1"/>
</dbReference>
<dbReference type="InterPro" id="IPR006186">
    <property type="entry name" value="Ser/Thr-sp_prot-phosphatase"/>
</dbReference>
<dbReference type="PANTHER" id="PTHR11668">
    <property type="entry name" value="SERINE/THREONINE PROTEIN PHOSPHATASE"/>
    <property type="match status" value="1"/>
</dbReference>
<dbReference type="PRINTS" id="PR00114">
    <property type="entry name" value="STPHPHTASE"/>
</dbReference>
<dbReference type="PANTHER" id="PTHR11668:SF494">
    <property type="entry name" value="PROTEIN PHOSPHATASE, PUTATIVE-RELATED"/>
    <property type="match status" value="1"/>
</dbReference>
<dbReference type="Gene3D" id="3.60.21.10">
    <property type="match status" value="1"/>
</dbReference>
<evidence type="ECO:0000313" key="3">
    <source>
        <dbReference type="EMBL" id="KAK8836588.1"/>
    </source>
</evidence>
<comment type="caution">
    <text evidence="3">The sequence shown here is derived from an EMBL/GenBank/DDBJ whole genome shotgun (WGS) entry which is preliminary data.</text>
</comment>
<dbReference type="EC" id="3.1.3.16" evidence="1"/>
<organism evidence="3 4">
    <name type="scientific">Tritrichomonas musculus</name>
    <dbReference type="NCBI Taxonomy" id="1915356"/>
    <lineage>
        <taxon>Eukaryota</taxon>
        <taxon>Metamonada</taxon>
        <taxon>Parabasalia</taxon>
        <taxon>Tritrichomonadida</taxon>
        <taxon>Tritrichomonadidae</taxon>
        <taxon>Tritrichomonas</taxon>
    </lineage>
</organism>
<feature type="domain" description="Serine/threonine specific protein phosphatases" evidence="2">
    <location>
        <begin position="129"/>
        <end position="134"/>
    </location>
</feature>